<evidence type="ECO:0000313" key="3">
    <source>
        <dbReference type="Proteomes" id="UP001595979"/>
    </source>
</evidence>
<feature type="domain" description="5'-Nucleotidase C-terminal" evidence="1">
    <location>
        <begin position="2"/>
        <end position="99"/>
    </location>
</feature>
<evidence type="ECO:0000259" key="1">
    <source>
        <dbReference type="Pfam" id="PF02872"/>
    </source>
</evidence>
<comment type="caution">
    <text evidence="2">The sequence shown here is derived from an EMBL/GenBank/DDBJ whole genome shotgun (WGS) entry which is preliminary data.</text>
</comment>
<dbReference type="Gene3D" id="3.90.780.10">
    <property type="entry name" value="5'-Nucleotidase, C-terminal domain"/>
    <property type="match status" value="1"/>
</dbReference>
<dbReference type="InterPro" id="IPR006179">
    <property type="entry name" value="5_nucleotidase/apyrase"/>
</dbReference>
<keyword evidence="3" id="KW-1185">Reference proteome</keyword>
<dbReference type="Pfam" id="PF02872">
    <property type="entry name" value="5_nucleotid_C"/>
    <property type="match status" value="1"/>
</dbReference>
<dbReference type="EMBL" id="JBHSOH010000005">
    <property type="protein sequence ID" value="MFC5847762.1"/>
    <property type="molecule type" value="Genomic_DNA"/>
</dbReference>
<accession>A0ABW1DG88</accession>
<proteinExistence type="predicted"/>
<sequence>MTWGDVFTVQPFGNIMQVITLAGAQIKAVPEQQFGDPVAGQNRILQVGRGFTYTRENAAKGSKVSNVQFGGAAIDPAASYRVTLNDFLTDGGDSFTVFSQGTDRTGGDVDLAAFRNCP</sequence>
<dbReference type="Proteomes" id="UP001595979">
    <property type="component" value="Unassembled WGS sequence"/>
</dbReference>
<evidence type="ECO:0000313" key="2">
    <source>
        <dbReference type="EMBL" id="MFC5847762.1"/>
    </source>
</evidence>
<dbReference type="InterPro" id="IPR008334">
    <property type="entry name" value="5'-Nucleotdase_C"/>
</dbReference>
<dbReference type="SUPFAM" id="SSF55816">
    <property type="entry name" value="5'-nucleotidase (syn. UDP-sugar hydrolase), C-terminal domain"/>
    <property type="match status" value="1"/>
</dbReference>
<dbReference type="RefSeq" id="WP_380047178.1">
    <property type="nucleotide sequence ID" value="NZ_JBHSOH010000005.1"/>
</dbReference>
<dbReference type="PANTHER" id="PTHR11575">
    <property type="entry name" value="5'-NUCLEOTIDASE-RELATED"/>
    <property type="match status" value="1"/>
</dbReference>
<dbReference type="PANTHER" id="PTHR11575:SF24">
    <property type="entry name" value="5'-NUCLEOTIDASE"/>
    <property type="match status" value="1"/>
</dbReference>
<reference evidence="3" key="1">
    <citation type="journal article" date="2019" name="Int. J. Syst. Evol. Microbiol.">
        <title>The Global Catalogue of Microorganisms (GCM) 10K type strain sequencing project: providing services to taxonomists for standard genome sequencing and annotation.</title>
        <authorList>
            <consortium name="The Broad Institute Genomics Platform"/>
            <consortium name="The Broad Institute Genome Sequencing Center for Infectious Disease"/>
            <person name="Wu L."/>
            <person name="Ma J."/>
        </authorList>
    </citation>
    <scope>NUCLEOTIDE SEQUENCE [LARGE SCALE GENOMIC DNA]</scope>
    <source>
        <strain evidence="3">CGMCC 1.15053</strain>
    </source>
</reference>
<dbReference type="InterPro" id="IPR036907">
    <property type="entry name" value="5'-Nucleotdase_C_sf"/>
</dbReference>
<organism evidence="2 3">
    <name type="scientific">Deinococcus petrolearius</name>
    <dbReference type="NCBI Taxonomy" id="1751295"/>
    <lineage>
        <taxon>Bacteria</taxon>
        <taxon>Thermotogati</taxon>
        <taxon>Deinococcota</taxon>
        <taxon>Deinococci</taxon>
        <taxon>Deinococcales</taxon>
        <taxon>Deinococcaceae</taxon>
        <taxon>Deinococcus</taxon>
    </lineage>
</organism>
<protein>
    <submittedName>
        <fullName evidence="2">5'-nucleotidase C-terminal domain-containing protein</fullName>
    </submittedName>
</protein>
<gene>
    <name evidence="2" type="ORF">ACFPQ6_05515</name>
</gene>
<name>A0ABW1DG88_9DEIO</name>